<dbReference type="NCBIfam" id="NF005588">
    <property type="entry name" value="PRK07309.1"/>
    <property type="match status" value="1"/>
</dbReference>
<dbReference type="FunFam" id="3.40.640.10:FF:000033">
    <property type="entry name" value="Aspartate aminotransferase"/>
    <property type="match status" value="1"/>
</dbReference>
<dbReference type="CDD" id="cd00609">
    <property type="entry name" value="AAT_like"/>
    <property type="match status" value="1"/>
</dbReference>
<dbReference type="InterPro" id="IPR015422">
    <property type="entry name" value="PyrdxlP-dep_Trfase_small"/>
</dbReference>
<dbReference type="STRING" id="142588.SAMN04488559_11142"/>
<dbReference type="AlphaFoldDB" id="A0A1H9T926"/>
<evidence type="ECO:0000256" key="2">
    <source>
        <dbReference type="ARBA" id="ARBA00007441"/>
    </source>
</evidence>
<evidence type="ECO:0000256" key="3">
    <source>
        <dbReference type="ARBA" id="ARBA00022576"/>
    </source>
</evidence>
<proteinExistence type="inferred from homology"/>
<sequence>MEKLPNLFNQQTAFIQVSDIRQFDERVSPIEGMLKLTIGEPDFNTPDHIKEAAMEAIEQNFSHYSPMAGDMELRQAATAFVAKKYGLVYDPASEIVITVGASQAIAASLSAILNPGDKVLMPVPIYPGYEPIITLNRATPVYIDTTSNHFVLTPEMIHETMALHGNEVKAIILNYPSNPTGTTYTEAEVIALADALRQYELLVISDEIYSELTYGAKHVSIAKYLREQTLLINGLSKSHAMTGWRIGFLFAPQPLMAQILKVHQYLVTSASSISQRAGIAALTTGIDDGLVMKEAYQERGDFLYHAMTQMGFAILKPSGAFYIFAKIPAGYLQNSMDFCVDVAEKVKVAMIPGSAFGEAGQGYVRLSYATSMETLREAMTRLKEYMEKCQTA</sequence>
<keyword evidence="3 6" id="KW-0032">Aminotransferase</keyword>
<evidence type="ECO:0000256" key="6">
    <source>
        <dbReference type="RuleBase" id="RU000481"/>
    </source>
</evidence>
<dbReference type="Gene3D" id="3.90.1150.10">
    <property type="entry name" value="Aspartate Aminotransferase, domain 1"/>
    <property type="match status" value="1"/>
</dbReference>
<evidence type="ECO:0000256" key="5">
    <source>
        <dbReference type="ARBA" id="ARBA00022898"/>
    </source>
</evidence>
<comment type="similarity">
    <text evidence="2 6">Belongs to the class-I pyridoxal-phosphate-dependent aminotransferase family.</text>
</comment>
<dbReference type="InterPro" id="IPR050596">
    <property type="entry name" value="AspAT/PAT-like"/>
</dbReference>
<dbReference type="InterPro" id="IPR015421">
    <property type="entry name" value="PyrdxlP-dep_Trfase_major"/>
</dbReference>
<protein>
    <recommendedName>
        <fullName evidence="6">Aminotransferase</fullName>
        <ecNumber evidence="6">2.6.1.-</ecNumber>
    </recommendedName>
</protein>
<dbReference type="InterPro" id="IPR004839">
    <property type="entry name" value="Aminotransferase_I/II_large"/>
</dbReference>
<dbReference type="EC" id="2.6.1.-" evidence="6"/>
<organism evidence="8 9">
    <name type="scientific">Isobaculum melis</name>
    <dbReference type="NCBI Taxonomy" id="142588"/>
    <lineage>
        <taxon>Bacteria</taxon>
        <taxon>Bacillati</taxon>
        <taxon>Bacillota</taxon>
        <taxon>Bacilli</taxon>
        <taxon>Lactobacillales</taxon>
        <taxon>Carnobacteriaceae</taxon>
        <taxon>Isobaculum</taxon>
    </lineage>
</organism>
<name>A0A1H9T926_9LACT</name>
<dbReference type="OrthoDB" id="9802328at2"/>
<comment type="cofactor">
    <cofactor evidence="1 6">
        <name>pyridoxal 5'-phosphate</name>
        <dbReference type="ChEBI" id="CHEBI:597326"/>
    </cofactor>
</comment>
<dbReference type="PANTHER" id="PTHR46383:SF4">
    <property type="entry name" value="AMINOTRANSFERASE"/>
    <property type="match status" value="1"/>
</dbReference>
<keyword evidence="9" id="KW-1185">Reference proteome</keyword>
<dbReference type="GO" id="GO:0008483">
    <property type="term" value="F:transaminase activity"/>
    <property type="evidence" value="ECO:0007669"/>
    <property type="project" value="UniProtKB-KW"/>
</dbReference>
<dbReference type="PANTHER" id="PTHR46383">
    <property type="entry name" value="ASPARTATE AMINOTRANSFERASE"/>
    <property type="match status" value="1"/>
</dbReference>
<dbReference type="SUPFAM" id="SSF53383">
    <property type="entry name" value="PLP-dependent transferases"/>
    <property type="match status" value="1"/>
</dbReference>
<dbReference type="Gene3D" id="3.40.640.10">
    <property type="entry name" value="Type I PLP-dependent aspartate aminotransferase-like (Major domain)"/>
    <property type="match status" value="1"/>
</dbReference>
<dbReference type="InterPro" id="IPR004838">
    <property type="entry name" value="NHTrfase_class1_PyrdxlP-BS"/>
</dbReference>
<dbReference type="InterPro" id="IPR015424">
    <property type="entry name" value="PyrdxlP-dep_Trfase"/>
</dbReference>
<dbReference type="Proteomes" id="UP000198948">
    <property type="component" value="Unassembled WGS sequence"/>
</dbReference>
<gene>
    <name evidence="8" type="ORF">SAMN04488559_11142</name>
</gene>
<evidence type="ECO:0000256" key="4">
    <source>
        <dbReference type="ARBA" id="ARBA00022679"/>
    </source>
</evidence>
<accession>A0A1H9T926</accession>
<evidence type="ECO:0000256" key="1">
    <source>
        <dbReference type="ARBA" id="ARBA00001933"/>
    </source>
</evidence>
<dbReference type="Pfam" id="PF00155">
    <property type="entry name" value="Aminotran_1_2"/>
    <property type="match status" value="1"/>
</dbReference>
<dbReference type="EMBL" id="FOHA01000011">
    <property type="protein sequence ID" value="SER93299.1"/>
    <property type="molecule type" value="Genomic_DNA"/>
</dbReference>
<reference evidence="8 9" key="1">
    <citation type="submission" date="2016-10" db="EMBL/GenBank/DDBJ databases">
        <authorList>
            <person name="de Groot N.N."/>
        </authorList>
    </citation>
    <scope>NUCLEOTIDE SEQUENCE [LARGE SCALE GENOMIC DNA]</scope>
    <source>
        <strain evidence="8 9">DSM 13760</strain>
    </source>
</reference>
<evidence type="ECO:0000259" key="7">
    <source>
        <dbReference type="Pfam" id="PF00155"/>
    </source>
</evidence>
<feature type="domain" description="Aminotransferase class I/classII large" evidence="7">
    <location>
        <begin position="33"/>
        <end position="382"/>
    </location>
</feature>
<keyword evidence="4 6" id="KW-0808">Transferase</keyword>
<dbReference type="RefSeq" id="WP_092652629.1">
    <property type="nucleotide sequence ID" value="NZ_FOHA01000011.1"/>
</dbReference>
<keyword evidence="5" id="KW-0663">Pyridoxal phosphate</keyword>
<evidence type="ECO:0000313" key="9">
    <source>
        <dbReference type="Proteomes" id="UP000198948"/>
    </source>
</evidence>
<dbReference type="PROSITE" id="PS00105">
    <property type="entry name" value="AA_TRANSFER_CLASS_1"/>
    <property type="match status" value="1"/>
</dbReference>
<dbReference type="GO" id="GO:0006520">
    <property type="term" value="P:amino acid metabolic process"/>
    <property type="evidence" value="ECO:0007669"/>
    <property type="project" value="InterPro"/>
</dbReference>
<evidence type="ECO:0000313" key="8">
    <source>
        <dbReference type="EMBL" id="SER93299.1"/>
    </source>
</evidence>
<dbReference type="GO" id="GO:0030170">
    <property type="term" value="F:pyridoxal phosphate binding"/>
    <property type="evidence" value="ECO:0007669"/>
    <property type="project" value="InterPro"/>
</dbReference>